<name>A0A8T8T1Z1_9BASI</name>
<evidence type="ECO:0000256" key="1">
    <source>
        <dbReference type="SAM" id="MobiDB-lite"/>
    </source>
</evidence>
<proteinExistence type="predicted"/>
<feature type="compositionally biased region" description="Basic and acidic residues" evidence="1">
    <location>
        <begin position="533"/>
        <end position="551"/>
    </location>
</feature>
<feature type="region of interest" description="Disordered" evidence="1">
    <location>
        <begin position="147"/>
        <end position="331"/>
    </location>
</feature>
<feature type="compositionally biased region" description="Low complexity" evidence="1">
    <location>
        <begin position="50"/>
        <end position="64"/>
    </location>
</feature>
<feature type="non-terminal residue" evidence="2">
    <location>
        <position position="1"/>
    </location>
</feature>
<feature type="compositionally biased region" description="Polar residues" evidence="1">
    <location>
        <begin position="238"/>
        <end position="257"/>
    </location>
</feature>
<feature type="compositionally biased region" description="Basic and acidic residues" evidence="1">
    <location>
        <begin position="435"/>
        <end position="446"/>
    </location>
</feature>
<evidence type="ECO:0000313" key="3">
    <source>
        <dbReference type="Proteomes" id="UP000077521"/>
    </source>
</evidence>
<comment type="caution">
    <text evidence="2">The sequence shown here is derived from an EMBL/GenBank/DDBJ whole genome shotgun (WGS) entry which is preliminary data.</text>
</comment>
<feature type="compositionally biased region" description="Low complexity" evidence="1">
    <location>
        <begin position="292"/>
        <end position="305"/>
    </location>
</feature>
<feature type="region of interest" description="Disordered" evidence="1">
    <location>
        <begin position="85"/>
        <end position="133"/>
    </location>
</feature>
<accession>A0A8T8T1Z1</accession>
<feature type="compositionally biased region" description="Low complexity" evidence="1">
    <location>
        <begin position="448"/>
        <end position="464"/>
    </location>
</feature>
<dbReference type="Proteomes" id="UP000077521">
    <property type="component" value="Unassembled WGS sequence"/>
</dbReference>
<feature type="region of interest" description="Disordered" evidence="1">
    <location>
        <begin position="23"/>
        <end position="64"/>
    </location>
</feature>
<feature type="region of interest" description="Disordered" evidence="1">
    <location>
        <begin position="385"/>
        <end position="559"/>
    </location>
</feature>
<sequence>RIDSSDLADRRATLAHVAVQLRRRERRAARRMAPTATSTVQSPLAMDANSGAPSSLPTPSPSSAAILAAAKQRRMLLQAAQDPSLLDEFGPLGAPSPTKDATRSRRRVVSEAASGALRQSLADPAPRNGDTLQSNHLTQSRFQDYYNGHDSAHQAPGKENGSHPFTQQQQQSQSWEQKEWGRTASSPAARGMVSADSSAARAGPSQPARTTGDRDKTGPERHQQSQGARSQRQEPQKTFRQIGTASSPSLRRNANDTSFLSPSAHSSANSSVQPDPSSSSGVYLNPPAFVVSSISSSEDSSETSSPAMLKPPTFDSRTPQHSTAGGRSVSAPYVTHDFDEMLPPAIARRLEQQRLMAMDPRLSRVEGLIDTWDRNGLPLSTRDLWQQQQREKEEEARKQKELEREREDQERARAEEQAQADAKARQQREAATLEGKARDKTDDRVAQMRRQQILAQRALQQQVQHGQEEDDSRFLAGGGGGMDDGRVGGSDRTNRRGDRPEPERHHLQPLDPNVRRQPSSAPMGSEGQQHRPAQLEKKRAGSKKQNKDKVDSGCGCIVM</sequence>
<dbReference type="AlphaFoldDB" id="A0A8T8T1Z1"/>
<feature type="compositionally biased region" description="Basic and acidic residues" evidence="1">
    <location>
        <begin position="211"/>
        <end position="223"/>
    </location>
</feature>
<feature type="compositionally biased region" description="Basic and acidic residues" evidence="1">
    <location>
        <begin position="492"/>
        <end position="508"/>
    </location>
</feature>
<dbReference type="EMBL" id="LWDF02000195">
    <property type="protein sequence ID" value="KAE8254302.1"/>
    <property type="molecule type" value="Genomic_DNA"/>
</dbReference>
<feature type="compositionally biased region" description="Polar residues" evidence="1">
    <location>
        <begin position="315"/>
        <end position="325"/>
    </location>
</feature>
<reference evidence="2" key="1">
    <citation type="submission" date="2016-04" db="EMBL/GenBank/DDBJ databases">
        <authorList>
            <person name="Nguyen H.D."/>
            <person name="Samba Siva P."/>
            <person name="Cullis J."/>
            <person name="Levesque C.A."/>
            <person name="Hambleton S."/>
        </authorList>
    </citation>
    <scope>NUCLEOTIDE SEQUENCE</scope>
    <source>
        <strain evidence="2">DAOMC 236416</strain>
    </source>
</reference>
<keyword evidence="3" id="KW-1185">Reference proteome</keyword>
<evidence type="ECO:0000313" key="2">
    <source>
        <dbReference type="EMBL" id="KAE8254302.1"/>
    </source>
</evidence>
<feature type="compositionally biased region" description="Low complexity" evidence="1">
    <location>
        <begin position="258"/>
        <end position="280"/>
    </location>
</feature>
<organism evidence="2 3">
    <name type="scientific">Tilletia indica</name>
    <dbReference type="NCBI Taxonomy" id="43049"/>
    <lineage>
        <taxon>Eukaryota</taxon>
        <taxon>Fungi</taxon>
        <taxon>Dikarya</taxon>
        <taxon>Basidiomycota</taxon>
        <taxon>Ustilaginomycotina</taxon>
        <taxon>Exobasidiomycetes</taxon>
        <taxon>Tilletiales</taxon>
        <taxon>Tilletiaceae</taxon>
        <taxon>Tilletia</taxon>
    </lineage>
</organism>
<protein>
    <submittedName>
        <fullName evidence="2">Uncharacterized protein</fullName>
    </submittedName>
</protein>
<feature type="compositionally biased region" description="Basic and acidic residues" evidence="1">
    <location>
        <begin position="389"/>
        <end position="428"/>
    </location>
</feature>
<gene>
    <name evidence="2" type="ORF">A4X13_0g3463</name>
</gene>
<reference evidence="2" key="2">
    <citation type="journal article" date="2019" name="IMA Fungus">
        <title>Genome sequencing and comparison of five Tilletia species to identify candidate genes for the detection of regulated species infecting wheat.</title>
        <authorList>
            <person name="Nguyen H.D.T."/>
            <person name="Sultana T."/>
            <person name="Kesanakurti P."/>
            <person name="Hambleton S."/>
        </authorList>
    </citation>
    <scope>NUCLEOTIDE SEQUENCE</scope>
    <source>
        <strain evidence="2">DAOMC 236416</strain>
    </source>
</reference>